<sequence>MAAQQRAELWELSRRLIGFNTVSALSNVEAANYLANYLEESGFQVKVVRDDVKGVTKASVVAWAGPRVERGLIISGHIDIVPFEGQPGWKSDPLEMISDDEKIYGRGVTDMKVFIAQAILAAKQGSLKRLQRPLMFIFTYDEEVAGQGSKRLVGQLPELLEGYLLPEVALIGEPTNFEIFPAHKGYGTFEVAVRGQGGHSSAADQGLNAIDRMSQVIQIIKEVGRDLKARITPDNRQLFPENPATAFNYGVIQGGLAANMIAETCQLTTSIRIAPGDNVDAIIDELRQRIESEIAKPMRQIAPECGVTLGDFISVPPLNSPANDPFCDVLASVMGRRGERGAPYATDGGQFQTLGIRSYICGPGLIEEAHQPNESLPLTSFHQGQERIANLIEAWCVQPS</sequence>
<dbReference type="RefSeq" id="WP_220198630.1">
    <property type="nucleotide sequence ID" value="NZ_BNJF01000005.1"/>
</dbReference>
<dbReference type="SUPFAM" id="SSF53187">
    <property type="entry name" value="Zn-dependent exopeptidases"/>
    <property type="match status" value="1"/>
</dbReference>
<dbReference type="InterPro" id="IPR002933">
    <property type="entry name" value="Peptidase_M20"/>
</dbReference>
<evidence type="ECO:0000256" key="2">
    <source>
        <dbReference type="ARBA" id="ARBA00022801"/>
    </source>
</evidence>
<dbReference type="SUPFAM" id="SSF55031">
    <property type="entry name" value="Bacterial exopeptidase dimerisation domain"/>
    <property type="match status" value="1"/>
</dbReference>
<keyword evidence="2" id="KW-0378">Hydrolase</keyword>
<dbReference type="Gene3D" id="3.40.630.10">
    <property type="entry name" value="Zn peptidases"/>
    <property type="match status" value="1"/>
</dbReference>
<dbReference type="PANTHER" id="PTHR43808:SF31">
    <property type="entry name" value="N-ACETYL-L-CITRULLINE DEACETYLASE"/>
    <property type="match status" value="1"/>
</dbReference>
<dbReference type="Pfam" id="PF01546">
    <property type="entry name" value="Peptidase_M20"/>
    <property type="match status" value="1"/>
</dbReference>
<dbReference type="CDD" id="cd03894">
    <property type="entry name" value="M20_ArgE"/>
    <property type="match status" value="1"/>
</dbReference>
<dbReference type="Gene3D" id="3.30.70.360">
    <property type="match status" value="1"/>
</dbReference>
<dbReference type="EMBL" id="BNJF01000005">
    <property type="protein sequence ID" value="GHO49515.1"/>
    <property type="molecule type" value="Genomic_DNA"/>
</dbReference>
<feature type="domain" description="Peptidase M20 dimerisation" evidence="3">
    <location>
        <begin position="182"/>
        <end position="293"/>
    </location>
</feature>
<dbReference type="GO" id="GO:0046872">
    <property type="term" value="F:metal ion binding"/>
    <property type="evidence" value="ECO:0007669"/>
    <property type="project" value="UniProtKB-KW"/>
</dbReference>
<name>A0A8J3I9Z6_9CHLR</name>
<evidence type="ECO:0000313" key="4">
    <source>
        <dbReference type="EMBL" id="GHO49515.1"/>
    </source>
</evidence>
<reference evidence="4" key="1">
    <citation type="submission" date="2020-10" db="EMBL/GenBank/DDBJ databases">
        <title>Taxonomic study of unclassified bacteria belonging to the class Ktedonobacteria.</title>
        <authorList>
            <person name="Yabe S."/>
            <person name="Wang C.M."/>
            <person name="Zheng Y."/>
            <person name="Sakai Y."/>
            <person name="Cavaletti L."/>
            <person name="Monciardini P."/>
            <person name="Donadio S."/>
        </authorList>
    </citation>
    <scope>NUCLEOTIDE SEQUENCE</scope>
    <source>
        <strain evidence="4">SOSP1-1</strain>
    </source>
</reference>
<keyword evidence="1" id="KW-0479">Metal-binding</keyword>
<dbReference type="PANTHER" id="PTHR43808">
    <property type="entry name" value="ACETYLORNITHINE DEACETYLASE"/>
    <property type="match status" value="1"/>
</dbReference>
<dbReference type="AlphaFoldDB" id="A0A8J3I9Z6"/>
<dbReference type="InterPro" id="IPR011650">
    <property type="entry name" value="Peptidase_M20_dimer"/>
</dbReference>
<dbReference type="GO" id="GO:0008777">
    <property type="term" value="F:acetylornithine deacetylase activity"/>
    <property type="evidence" value="ECO:0007669"/>
    <property type="project" value="TreeGrafter"/>
</dbReference>
<organism evidence="4 5">
    <name type="scientific">Ktedonospora formicarum</name>
    <dbReference type="NCBI Taxonomy" id="2778364"/>
    <lineage>
        <taxon>Bacteria</taxon>
        <taxon>Bacillati</taxon>
        <taxon>Chloroflexota</taxon>
        <taxon>Ktedonobacteria</taxon>
        <taxon>Ktedonobacterales</taxon>
        <taxon>Ktedonobacteraceae</taxon>
        <taxon>Ktedonospora</taxon>
    </lineage>
</organism>
<evidence type="ECO:0000259" key="3">
    <source>
        <dbReference type="Pfam" id="PF07687"/>
    </source>
</evidence>
<proteinExistence type="predicted"/>
<accession>A0A8J3I9Z6</accession>
<dbReference type="InterPro" id="IPR050072">
    <property type="entry name" value="Peptidase_M20A"/>
</dbReference>
<evidence type="ECO:0000256" key="1">
    <source>
        <dbReference type="ARBA" id="ARBA00022723"/>
    </source>
</evidence>
<gene>
    <name evidence="4" type="ORF">KSX_76780</name>
</gene>
<dbReference type="Proteomes" id="UP000612362">
    <property type="component" value="Unassembled WGS sequence"/>
</dbReference>
<protein>
    <submittedName>
        <fullName evidence="4">Acetylornithine deacetylase</fullName>
    </submittedName>
</protein>
<dbReference type="GO" id="GO:0006526">
    <property type="term" value="P:L-arginine biosynthetic process"/>
    <property type="evidence" value="ECO:0007669"/>
    <property type="project" value="TreeGrafter"/>
</dbReference>
<dbReference type="Pfam" id="PF07687">
    <property type="entry name" value="M20_dimer"/>
    <property type="match status" value="1"/>
</dbReference>
<dbReference type="InterPro" id="IPR036264">
    <property type="entry name" value="Bact_exopeptidase_dim_dom"/>
</dbReference>
<comment type="caution">
    <text evidence="4">The sequence shown here is derived from an EMBL/GenBank/DDBJ whole genome shotgun (WGS) entry which is preliminary data.</text>
</comment>
<evidence type="ECO:0000313" key="5">
    <source>
        <dbReference type="Proteomes" id="UP000612362"/>
    </source>
</evidence>
<keyword evidence="5" id="KW-1185">Reference proteome</keyword>